<feature type="transmembrane region" description="Helical" evidence="1">
    <location>
        <begin position="14"/>
        <end position="34"/>
    </location>
</feature>
<proteinExistence type="predicted"/>
<dbReference type="Proteomes" id="UP000190541">
    <property type="component" value="Unassembled WGS sequence"/>
</dbReference>
<protein>
    <submittedName>
        <fullName evidence="2">Cell division protein FtsQ</fullName>
    </submittedName>
</protein>
<dbReference type="AlphaFoldDB" id="A0A1T5E125"/>
<keyword evidence="1" id="KW-0812">Transmembrane</keyword>
<keyword evidence="1" id="KW-0472">Membrane</keyword>
<keyword evidence="2" id="KW-0132">Cell division</keyword>
<keyword evidence="1" id="KW-1133">Transmembrane helix</keyword>
<dbReference type="STRING" id="623280.SAMN05660226_03081"/>
<dbReference type="RefSeq" id="WP_176146231.1">
    <property type="nucleotide sequence ID" value="NZ_FUYS01000008.1"/>
</dbReference>
<reference evidence="2 3" key="1">
    <citation type="submission" date="2017-02" db="EMBL/GenBank/DDBJ databases">
        <authorList>
            <person name="Peterson S.W."/>
        </authorList>
    </citation>
    <scope>NUCLEOTIDE SEQUENCE [LARGE SCALE GENOMIC DNA]</scope>
    <source>
        <strain evidence="2 3">DSM 22899</strain>
    </source>
</reference>
<dbReference type="GO" id="GO:0051301">
    <property type="term" value="P:cell division"/>
    <property type="evidence" value="ECO:0007669"/>
    <property type="project" value="UniProtKB-KW"/>
</dbReference>
<evidence type="ECO:0000256" key="1">
    <source>
        <dbReference type="SAM" id="Phobius"/>
    </source>
</evidence>
<evidence type="ECO:0000313" key="3">
    <source>
        <dbReference type="Proteomes" id="UP000190541"/>
    </source>
</evidence>
<organism evidence="2 3">
    <name type="scientific">Parapedobacter luteus</name>
    <dbReference type="NCBI Taxonomy" id="623280"/>
    <lineage>
        <taxon>Bacteria</taxon>
        <taxon>Pseudomonadati</taxon>
        <taxon>Bacteroidota</taxon>
        <taxon>Sphingobacteriia</taxon>
        <taxon>Sphingobacteriales</taxon>
        <taxon>Sphingobacteriaceae</taxon>
        <taxon>Parapedobacter</taxon>
    </lineage>
</organism>
<gene>
    <name evidence="2" type="ORF">SAMN05660226_03081</name>
</gene>
<keyword evidence="3" id="KW-1185">Reference proteome</keyword>
<sequence length="287" mass="32760">MLKQLSNRIFWQRLLYSVVALIALTGLVTLMGFINKKSSEQACTDVHVVVLGDESFVEQKDIVAMLVEKYGELQGRTLEALPTHEMEKDLRQIPFVFSAMVTIDMDGLLTVRIVQREAVVRVINNKGLDFYIDSQGHKMPVSLKYVPRVPVVNGYITEPYNGTLDTIESQLVKDIFKTAQFIRADSVWSSQVVQLYVNEYQDIELVPRVGSQQIILGNADSLDRKFEKLMLFYKKIVPKTGIEAYKSVNLKFAGQIVCERDERFKPEDLMVTQDSTYHHTTNSINTQ</sequence>
<name>A0A1T5E125_9SPHI</name>
<keyword evidence="2" id="KW-0131">Cell cycle</keyword>
<dbReference type="EMBL" id="FUYS01000008">
    <property type="protein sequence ID" value="SKB77651.1"/>
    <property type="molecule type" value="Genomic_DNA"/>
</dbReference>
<accession>A0A1T5E125</accession>
<evidence type="ECO:0000313" key="2">
    <source>
        <dbReference type="EMBL" id="SKB77651.1"/>
    </source>
</evidence>